<dbReference type="Proteomes" id="UP000499080">
    <property type="component" value="Unassembled WGS sequence"/>
</dbReference>
<accession>A0A4Y2DY28</accession>
<dbReference type="EMBL" id="BGPR01091057">
    <property type="protein sequence ID" value="GBM21793.1"/>
    <property type="molecule type" value="Genomic_DNA"/>
</dbReference>
<protein>
    <submittedName>
        <fullName evidence="1">Uncharacterized protein</fullName>
    </submittedName>
</protein>
<evidence type="ECO:0000313" key="1">
    <source>
        <dbReference type="EMBL" id="GBM21793.1"/>
    </source>
</evidence>
<sequence length="109" mass="12448">MYCYKHGKSLPSNVNLKVGKRVLQGNFHSSLGLVEILFFPENPETLRHTRPQRHRRLPTAVSRIQGTISYSSHSGSQKKRKLTTTHFTQIEPPRELSVPLQTTPGHIHK</sequence>
<keyword evidence="2" id="KW-1185">Reference proteome</keyword>
<evidence type="ECO:0000313" key="2">
    <source>
        <dbReference type="Proteomes" id="UP000499080"/>
    </source>
</evidence>
<organism evidence="1 2">
    <name type="scientific">Araneus ventricosus</name>
    <name type="common">Orbweaver spider</name>
    <name type="synonym">Epeira ventricosa</name>
    <dbReference type="NCBI Taxonomy" id="182803"/>
    <lineage>
        <taxon>Eukaryota</taxon>
        <taxon>Metazoa</taxon>
        <taxon>Ecdysozoa</taxon>
        <taxon>Arthropoda</taxon>
        <taxon>Chelicerata</taxon>
        <taxon>Arachnida</taxon>
        <taxon>Araneae</taxon>
        <taxon>Araneomorphae</taxon>
        <taxon>Entelegynae</taxon>
        <taxon>Araneoidea</taxon>
        <taxon>Araneidae</taxon>
        <taxon>Araneus</taxon>
    </lineage>
</organism>
<proteinExistence type="predicted"/>
<comment type="caution">
    <text evidence="1">The sequence shown here is derived from an EMBL/GenBank/DDBJ whole genome shotgun (WGS) entry which is preliminary data.</text>
</comment>
<name>A0A4Y2DY28_ARAVE</name>
<reference evidence="1 2" key="1">
    <citation type="journal article" date="2019" name="Sci. Rep.">
        <title>Orb-weaving spider Araneus ventricosus genome elucidates the spidroin gene catalogue.</title>
        <authorList>
            <person name="Kono N."/>
            <person name="Nakamura H."/>
            <person name="Ohtoshi R."/>
            <person name="Moran D.A.P."/>
            <person name="Shinohara A."/>
            <person name="Yoshida Y."/>
            <person name="Fujiwara M."/>
            <person name="Mori M."/>
            <person name="Tomita M."/>
            <person name="Arakawa K."/>
        </authorList>
    </citation>
    <scope>NUCLEOTIDE SEQUENCE [LARGE SCALE GENOMIC DNA]</scope>
</reference>
<gene>
    <name evidence="1" type="ORF">AVEN_150799_1</name>
</gene>
<dbReference type="AlphaFoldDB" id="A0A4Y2DY28"/>